<dbReference type="InterPro" id="IPR003423">
    <property type="entry name" value="OMP_efflux"/>
</dbReference>
<dbReference type="PANTHER" id="PTHR30026">
    <property type="entry name" value="OUTER MEMBRANE PROTEIN TOLC"/>
    <property type="match status" value="1"/>
</dbReference>
<sequence>MRLKITAILSFCTALAFGQQQTQIDSVLTFKDAVRVALQNNATLITQRNNLLQTKVNKTYRLAQLGPQASITASLYQSNGNRFIQQEAKVVNATVNGLQAQLSVNQPIFNGLNILSTARQASSQLDAQLEQVNRSAQDVINTVSTQFLQVLLDQELLKIAHENLVLQQKQFELIKEQVAVGSRSPVDEYNQQAQVSTAEVRVVQAELTLTNDKVLLFQSLMVDPTIKTRIEEPLWDVNAIALDNLNLDQLLEAANQHRSDLKSARDLERASKFGVHASKGNYFPSLYAFYNNGSAYNQVKGADKSDPSYRNFHDQFVTDNRSNSFGLSLNIPIFTGFQNRYFYIQSKVTYENNKLLTKSREITVKSDVLRAYENFESVKKGYSASLTGLEASKMALDLEQERYNLGITSFVDFATANRTYVQAQTDMAQAKYRFLFQKILLDYAVGTLKVDDIPQ</sequence>
<dbReference type="Gene3D" id="1.20.1600.10">
    <property type="entry name" value="Outer membrane efflux proteins (OEP)"/>
    <property type="match status" value="1"/>
</dbReference>
<comment type="caution">
    <text evidence="8">The sequence shown here is derived from an EMBL/GenBank/DDBJ whole genome shotgun (WGS) entry which is preliminary data.</text>
</comment>
<evidence type="ECO:0000256" key="1">
    <source>
        <dbReference type="ARBA" id="ARBA00004442"/>
    </source>
</evidence>
<dbReference type="RefSeq" id="WP_254152102.1">
    <property type="nucleotide sequence ID" value="NZ_JAHESD010000004.1"/>
</dbReference>
<evidence type="ECO:0000256" key="7">
    <source>
        <dbReference type="ARBA" id="ARBA00023237"/>
    </source>
</evidence>
<comment type="similarity">
    <text evidence="2">Belongs to the outer membrane factor (OMF) (TC 1.B.17) family.</text>
</comment>
<accession>A0ABS5VME0</accession>
<keyword evidence="5" id="KW-0812">Transmembrane</keyword>
<keyword evidence="9" id="KW-1185">Reference proteome</keyword>
<evidence type="ECO:0000256" key="6">
    <source>
        <dbReference type="ARBA" id="ARBA00023136"/>
    </source>
</evidence>
<keyword evidence="3" id="KW-0813">Transport</keyword>
<comment type="subcellular location">
    <subcellularLocation>
        <location evidence="1">Cell outer membrane</location>
    </subcellularLocation>
</comment>
<dbReference type="Pfam" id="PF02321">
    <property type="entry name" value="OEP"/>
    <property type="match status" value="2"/>
</dbReference>
<protein>
    <submittedName>
        <fullName evidence="8">TolC family protein</fullName>
    </submittedName>
</protein>
<proteinExistence type="inferred from homology"/>
<gene>
    <name evidence="8" type="ORF">KK060_03265</name>
</gene>
<keyword evidence="4" id="KW-1134">Transmembrane beta strand</keyword>
<dbReference type="Proteomes" id="UP000772618">
    <property type="component" value="Unassembled WGS sequence"/>
</dbReference>
<keyword evidence="7" id="KW-0998">Cell outer membrane</keyword>
<name>A0ABS5VME0_9BACT</name>
<evidence type="ECO:0000313" key="9">
    <source>
        <dbReference type="Proteomes" id="UP000772618"/>
    </source>
</evidence>
<dbReference type="InterPro" id="IPR051906">
    <property type="entry name" value="TolC-like"/>
</dbReference>
<evidence type="ECO:0000256" key="5">
    <source>
        <dbReference type="ARBA" id="ARBA00022692"/>
    </source>
</evidence>
<dbReference type="EMBL" id="JAHESD010000004">
    <property type="protein sequence ID" value="MBT1702281.1"/>
    <property type="molecule type" value="Genomic_DNA"/>
</dbReference>
<evidence type="ECO:0000313" key="8">
    <source>
        <dbReference type="EMBL" id="MBT1702281.1"/>
    </source>
</evidence>
<evidence type="ECO:0000256" key="4">
    <source>
        <dbReference type="ARBA" id="ARBA00022452"/>
    </source>
</evidence>
<keyword evidence="6" id="KW-0472">Membrane</keyword>
<organism evidence="8 9">
    <name type="scientific">Chryseosolibacter indicus</name>
    <dbReference type="NCBI Taxonomy" id="2782351"/>
    <lineage>
        <taxon>Bacteria</taxon>
        <taxon>Pseudomonadati</taxon>
        <taxon>Bacteroidota</taxon>
        <taxon>Cytophagia</taxon>
        <taxon>Cytophagales</taxon>
        <taxon>Chryseotaleaceae</taxon>
        <taxon>Chryseosolibacter</taxon>
    </lineage>
</organism>
<dbReference type="PANTHER" id="PTHR30026:SF20">
    <property type="entry name" value="OUTER MEMBRANE PROTEIN TOLC"/>
    <property type="match status" value="1"/>
</dbReference>
<evidence type="ECO:0000256" key="3">
    <source>
        <dbReference type="ARBA" id="ARBA00022448"/>
    </source>
</evidence>
<reference evidence="8 9" key="1">
    <citation type="submission" date="2021-05" db="EMBL/GenBank/DDBJ databases">
        <title>A Polyphasic approach of four new species of the genus Ohtaekwangia: Ohtaekwangia histidinii sp. nov., Ohtaekwangia cretensis sp. nov., Ohtaekwangia indiensis sp. nov., Ohtaekwangia reichenbachii sp. nov. from diverse environment.</title>
        <authorList>
            <person name="Octaviana S."/>
        </authorList>
    </citation>
    <scope>NUCLEOTIDE SEQUENCE [LARGE SCALE GENOMIC DNA]</scope>
    <source>
        <strain evidence="8 9">PWU20</strain>
    </source>
</reference>
<evidence type="ECO:0000256" key="2">
    <source>
        <dbReference type="ARBA" id="ARBA00007613"/>
    </source>
</evidence>
<dbReference type="SUPFAM" id="SSF56954">
    <property type="entry name" value="Outer membrane efflux proteins (OEP)"/>
    <property type="match status" value="1"/>
</dbReference>